<accession>A0A9P0D4P1</accession>
<dbReference type="PANTHER" id="PTHR21137">
    <property type="entry name" value="ODORANT RECEPTOR"/>
    <property type="match status" value="1"/>
</dbReference>
<keyword evidence="11" id="KW-1185">Reference proteome</keyword>
<organism evidence="10 11">
    <name type="scientific">Psylliodes chrysocephalus</name>
    <dbReference type="NCBI Taxonomy" id="3402493"/>
    <lineage>
        <taxon>Eukaryota</taxon>
        <taxon>Metazoa</taxon>
        <taxon>Ecdysozoa</taxon>
        <taxon>Arthropoda</taxon>
        <taxon>Hexapoda</taxon>
        <taxon>Insecta</taxon>
        <taxon>Pterygota</taxon>
        <taxon>Neoptera</taxon>
        <taxon>Endopterygota</taxon>
        <taxon>Coleoptera</taxon>
        <taxon>Polyphaga</taxon>
        <taxon>Cucujiformia</taxon>
        <taxon>Chrysomeloidea</taxon>
        <taxon>Chrysomelidae</taxon>
        <taxon>Galerucinae</taxon>
        <taxon>Alticini</taxon>
        <taxon>Psylliodes</taxon>
    </lineage>
</organism>
<evidence type="ECO:0000256" key="8">
    <source>
        <dbReference type="ARBA" id="ARBA00023170"/>
    </source>
</evidence>
<keyword evidence="2" id="KW-1003">Cell membrane</keyword>
<dbReference type="InterPro" id="IPR004117">
    <property type="entry name" value="7tm6_olfct_rcpt"/>
</dbReference>
<evidence type="ECO:0000256" key="6">
    <source>
        <dbReference type="ARBA" id="ARBA00022989"/>
    </source>
</evidence>
<dbReference type="Proteomes" id="UP001153636">
    <property type="component" value="Chromosome 8"/>
</dbReference>
<comment type="subcellular location">
    <subcellularLocation>
        <location evidence="1">Cell membrane</location>
        <topology evidence="1">Multi-pass membrane protein</topology>
    </subcellularLocation>
</comment>
<evidence type="ECO:0000256" key="5">
    <source>
        <dbReference type="ARBA" id="ARBA00022725"/>
    </source>
</evidence>
<dbReference type="EMBL" id="OV651820">
    <property type="protein sequence ID" value="CAH1114628.1"/>
    <property type="molecule type" value="Genomic_DNA"/>
</dbReference>
<keyword evidence="8" id="KW-0675">Receptor</keyword>
<reference evidence="10" key="1">
    <citation type="submission" date="2022-01" db="EMBL/GenBank/DDBJ databases">
        <authorList>
            <person name="King R."/>
        </authorList>
    </citation>
    <scope>NUCLEOTIDE SEQUENCE</scope>
</reference>
<keyword evidence="3" id="KW-0716">Sensory transduction</keyword>
<dbReference type="PANTHER" id="PTHR21137:SF35">
    <property type="entry name" value="ODORANT RECEPTOR 19A-RELATED"/>
    <property type="match status" value="1"/>
</dbReference>
<keyword evidence="9" id="KW-0807">Transducer</keyword>
<gene>
    <name evidence="10" type="ORF">PSYICH_LOCUS14418</name>
</gene>
<evidence type="ECO:0000256" key="4">
    <source>
        <dbReference type="ARBA" id="ARBA00022692"/>
    </source>
</evidence>
<protein>
    <submittedName>
        <fullName evidence="10">Uncharacterized protein</fullName>
    </submittedName>
</protein>
<evidence type="ECO:0000256" key="2">
    <source>
        <dbReference type="ARBA" id="ARBA00022475"/>
    </source>
</evidence>
<keyword evidence="6" id="KW-1133">Transmembrane helix</keyword>
<dbReference type="GO" id="GO:0005549">
    <property type="term" value="F:odorant binding"/>
    <property type="evidence" value="ECO:0007669"/>
    <property type="project" value="InterPro"/>
</dbReference>
<evidence type="ECO:0000256" key="9">
    <source>
        <dbReference type="ARBA" id="ARBA00023224"/>
    </source>
</evidence>
<dbReference type="OrthoDB" id="6614360at2759"/>
<evidence type="ECO:0000313" key="11">
    <source>
        <dbReference type="Proteomes" id="UP001153636"/>
    </source>
</evidence>
<proteinExistence type="predicted"/>
<dbReference type="GO" id="GO:0007165">
    <property type="term" value="P:signal transduction"/>
    <property type="evidence" value="ECO:0007669"/>
    <property type="project" value="UniProtKB-KW"/>
</dbReference>
<name>A0A9P0D4P1_9CUCU</name>
<keyword evidence="4" id="KW-0812">Transmembrane</keyword>
<evidence type="ECO:0000256" key="7">
    <source>
        <dbReference type="ARBA" id="ARBA00023136"/>
    </source>
</evidence>
<evidence type="ECO:0000256" key="1">
    <source>
        <dbReference type="ARBA" id="ARBA00004651"/>
    </source>
</evidence>
<evidence type="ECO:0000313" key="10">
    <source>
        <dbReference type="EMBL" id="CAH1114628.1"/>
    </source>
</evidence>
<dbReference type="GO" id="GO:0005886">
    <property type="term" value="C:plasma membrane"/>
    <property type="evidence" value="ECO:0007669"/>
    <property type="project" value="UniProtKB-SubCell"/>
</dbReference>
<keyword evidence="7" id="KW-0472">Membrane</keyword>
<keyword evidence="5" id="KW-0552">Olfaction</keyword>
<dbReference type="AlphaFoldDB" id="A0A9P0D4P1"/>
<dbReference type="Pfam" id="PF02949">
    <property type="entry name" value="7tm_6"/>
    <property type="match status" value="1"/>
</dbReference>
<sequence>MALYILCHAGQIIQDGTESIGMAAYNSNWYSVDIDTQKDVLFIIRQCQKPSYLQALPLGEFNHSLMLMILKTSYSFLTFLTQTT</sequence>
<evidence type="ECO:0000256" key="3">
    <source>
        <dbReference type="ARBA" id="ARBA00022606"/>
    </source>
</evidence>
<dbReference type="GO" id="GO:0004984">
    <property type="term" value="F:olfactory receptor activity"/>
    <property type="evidence" value="ECO:0007669"/>
    <property type="project" value="InterPro"/>
</dbReference>